<sequence length="336" mass="37355">MFYLLLVQVALSIGTLLVTTLMYAIPDVPSSEWQFKPLFGGPIIIGLLQLASMGQIVESPTWLIQSHQVDAARLVMAQLYLPCDLDEHHDMLVESIGRQTQETESTSKLALLVSPKYRVQFSIAIVLSTVQQLCGMNALVVYGPAMFNAIGIKELRLSNTLVNFGRFHDMYLAMKMGDRFNRRTLLLAGSVGMIWGAIGFTLCQVYPSEANNYLQIACTLVFVGSFCFSIGSLGWLVSTELVPEALGATSGAVSTFFTWTAQFFIGVYFQQISNPANWGTHAFFIFAGVMFVFFWFVWFCVPETRNKTTDEITALYYTDEETYAAFATPAKLATIA</sequence>
<proteinExistence type="inferred from homology"/>
<evidence type="ECO:0000313" key="8">
    <source>
        <dbReference type="EMBL" id="KAF0687529.1"/>
    </source>
</evidence>
<evidence type="ECO:0000256" key="4">
    <source>
        <dbReference type="ARBA" id="ARBA00022989"/>
    </source>
</evidence>
<dbReference type="InterPro" id="IPR036259">
    <property type="entry name" value="MFS_trans_sf"/>
</dbReference>
<dbReference type="AlphaFoldDB" id="A0A485LGY4"/>
<reference evidence="8" key="2">
    <citation type="submission" date="2019-06" db="EMBL/GenBank/DDBJ databases">
        <title>Genomics analysis of Aphanomyces spp. identifies a new class of oomycete effector associated with host adaptation.</title>
        <authorList>
            <person name="Gaulin E."/>
        </authorList>
    </citation>
    <scope>NUCLEOTIDE SEQUENCE</scope>
    <source>
        <strain evidence="8">CBS 578.67</strain>
    </source>
</reference>
<feature type="transmembrane region" description="Helical" evidence="6">
    <location>
        <begin position="281"/>
        <end position="301"/>
    </location>
</feature>
<feature type="domain" description="Major facilitator superfamily (MFS) profile" evidence="7">
    <location>
        <begin position="1"/>
        <end position="305"/>
    </location>
</feature>
<keyword evidence="4 6" id="KW-1133">Transmembrane helix</keyword>
<dbReference type="PROSITE" id="PS50850">
    <property type="entry name" value="MFS"/>
    <property type="match status" value="1"/>
</dbReference>
<dbReference type="EMBL" id="CAADRA010006930">
    <property type="protein sequence ID" value="VFT97422.1"/>
    <property type="molecule type" value="Genomic_DNA"/>
</dbReference>
<dbReference type="SUPFAM" id="SSF103473">
    <property type="entry name" value="MFS general substrate transporter"/>
    <property type="match status" value="1"/>
</dbReference>
<dbReference type="PANTHER" id="PTHR48022:SF2">
    <property type="entry name" value="PLASTIDIC GLUCOSE TRANSPORTER 4"/>
    <property type="match status" value="1"/>
</dbReference>
<evidence type="ECO:0000256" key="2">
    <source>
        <dbReference type="ARBA" id="ARBA00010992"/>
    </source>
</evidence>
<comment type="similarity">
    <text evidence="2">Belongs to the major facilitator superfamily. Sugar transporter (TC 2.A.1.1) family.</text>
</comment>
<evidence type="ECO:0000313" key="9">
    <source>
        <dbReference type="EMBL" id="VFT97422.1"/>
    </source>
</evidence>
<reference evidence="9 10" key="1">
    <citation type="submission" date="2019-03" db="EMBL/GenBank/DDBJ databases">
        <authorList>
            <person name="Gaulin E."/>
            <person name="Dumas B."/>
        </authorList>
    </citation>
    <scope>NUCLEOTIDE SEQUENCE [LARGE SCALE GENOMIC DNA]</scope>
    <source>
        <strain evidence="9">CBS 568.67</strain>
    </source>
</reference>
<dbReference type="InterPro" id="IPR005828">
    <property type="entry name" value="MFS_sugar_transport-like"/>
</dbReference>
<dbReference type="Pfam" id="PF00083">
    <property type="entry name" value="Sugar_tr"/>
    <property type="match status" value="1"/>
</dbReference>
<feature type="transmembrane region" description="Helical" evidence="6">
    <location>
        <begin position="213"/>
        <end position="238"/>
    </location>
</feature>
<gene>
    <name evidence="9" type="primary">Aste57867_20742</name>
    <name evidence="8" type="ORF">As57867_020674</name>
    <name evidence="9" type="ORF">ASTE57867_20742</name>
</gene>
<evidence type="ECO:0000256" key="3">
    <source>
        <dbReference type="ARBA" id="ARBA00022692"/>
    </source>
</evidence>
<dbReference type="Proteomes" id="UP000332933">
    <property type="component" value="Unassembled WGS sequence"/>
</dbReference>
<evidence type="ECO:0000256" key="6">
    <source>
        <dbReference type="SAM" id="Phobius"/>
    </source>
</evidence>
<evidence type="ECO:0000313" key="10">
    <source>
        <dbReference type="Proteomes" id="UP000332933"/>
    </source>
</evidence>
<organism evidence="9 10">
    <name type="scientific">Aphanomyces stellatus</name>
    <dbReference type="NCBI Taxonomy" id="120398"/>
    <lineage>
        <taxon>Eukaryota</taxon>
        <taxon>Sar</taxon>
        <taxon>Stramenopiles</taxon>
        <taxon>Oomycota</taxon>
        <taxon>Saprolegniomycetes</taxon>
        <taxon>Saprolegniales</taxon>
        <taxon>Verrucalvaceae</taxon>
        <taxon>Aphanomyces</taxon>
    </lineage>
</organism>
<keyword evidence="10" id="KW-1185">Reference proteome</keyword>
<dbReference type="GO" id="GO:0005351">
    <property type="term" value="F:carbohydrate:proton symporter activity"/>
    <property type="evidence" value="ECO:0007669"/>
    <property type="project" value="TreeGrafter"/>
</dbReference>
<keyword evidence="3 6" id="KW-0812">Transmembrane</keyword>
<keyword evidence="5 6" id="KW-0472">Membrane</keyword>
<accession>A0A485LGY4</accession>
<dbReference type="InterPro" id="IPR050360">
    <property type="entry name" value="MFS_Sugar_Transporters"/>
</dbReference>
<feature type="transmembrane region" description="Helical" evidence="6">
    <location>
        <begin position="245"/>
        <end position="269"/>
    </location>
</feature>
<dbReference type="InterPro" id="IPR020846">
    <property type="entry name" value="MFS_dom"/>
</dbReference>
<evidence type="ECO:0000259" key="7">
    <source>
        <dbReference type="PROSITE" id="PS50850"/>
    </source>
</evidence>
<evidence type="ECO:0000256" key="5">
    <source>
        <dbReference type="ARBA" id="ARBA00023136"/>
    </source>
</evidence>
<comment type="subcellular location">
    <subcellularLocation>
        <location evidence="1">Membrane</location>
        <topology evidence="1">Multi-pass membrane protein</topology>
    </subcellularLocation>
</comment>
<name>A0A485LGY4_9STRA</name>
<dbReference type="PANTHER" id="PTHR48022">
    <property type="entry name" value="PLASTIDIC GLUCOSE TRANSPORTER 4"/>
    <property type="match status" value="1"/>
</dbReference>
<dbReference type="GO" id="GO:0016020">
    <property type="term" value="C:membrane"/>
    <property type="evidence" value="ECO:0007669"/>
    <property type="project" value="UniProtKB-SubCell"/>
</dbReference>
<feature type="transmembrane region" description="Helical" evidence="6">
    <location>
        <begin position="184"/>
        <end position="207"/>
    </location>
</feature>
<dbReference type="Gene3D" id="1.20.1250.20">
    <property type="entry name" value="MFS general substrate transporter like domains"/>
    <property type="match status" value="1"/>
</dbReference>
<dbReference type="OrthoDB" id="76900at2759"/>
<protein>
    <submittedName>
        <fullName evidence="9">Aste57867_20742 protein</fullName>
    </submittedName>
</protein>
<dbReference type="EMBL" id="VJMH01006904">
    <property type="protein sequence ID" value="KAF0687529.1"/>
    <property type="molecule type" value="Genomic_DNA"/>
</dbReference>
<evidence type="ECO:0000256" key="1">
    <source>
        <dbReference type="ARBA" id="ARBA00004141"/>
    </source>
</evidence>